<reference evidence="1" key="1">
    <citation type="submission" date="2024-06" db="EMBL/GenBank/DDBJ databases">
        <title>Mesorhizobium karijinii sp. nov., a symbiont of the iconic Swainsona formosa from arid Australia.</title>
        <authorList>
            <person name="Hill Y.J."/>
            <person name="Watkin E.L.J."/>
            <person name="O'Hara G.W."/>
            <person name="Terpolilli J."/>
            <person name="Tye M.L."/>
            <person name="Kohlmeier M.G."/>
        </authorList>
    </citation>
    <scope>NUCLEOTIDE SEQUENCE</scope>
    <source>
        <strain evidence="1">WSM2240</strain>
    </source>
</reference>
<name>A0AAU8CQX3_9HYPH</name>
<protein>
    <submittedName>
        <fullName evidence="1">Uncharacterized protein</fullName>
    </submittedName>
</protein>
<dbReference type="EMBL" id="CP159253">
    <property type="protein sequence ID" value="XCG49338.1"/>
    <property type="molecule type" value="Genomic_DNA"/>
</dbReference>
<accession>A0AAU8CQX3</accession>
<sequence length="141" mass="15573">MHDPSAARSHGTLTARLLQGSFATRLALTSPRFFRRIGKPLDGDDGDANLRRVTDEANARIDAAGRLSSGDRAFKSPYFMRLRRGLPVSTLADDIHGHYHLRAFDIPPLLTFLSLETGLEIECCKTLTIDCLQNPDPAPSR</sequence>
<dbReference type="RefSeq" id="WP_353643127.1">
    <property type="nucleotide sequence ID" value="NZ_CP159253.1"/>
</dbReference>
<evidence type="ECO:0000313" key="1">
    <source>
        <dbReference type="EMBL" id="XCG49338.1"/>
    </source>
</evidence>
<dbReference type="AlphaFoldDB" id="A0AAU8CQX3"/>
<organism evidence="1">
    <name type="scientific">Mesorhizobium sp. WSM2240</name>
    <dbReference type="NCBI Taxonomy" id="3228851"/>
    <lineage>
        <taxon>Bacteria</taxon>
        <taxon>Pseudomonadati</taxon>
        <taxon>Pseudomonadota</taxon>
        <taxon>Alphaproteobacteria</taxon>
        <taxon>Hyphomicrobiales</taxon>
        <taxon>Phyllobacteriaceae</taxon>
        <taxon>Mesorhizobium</taxon>
    </lineage>
</organism>
<gene>
    <name evidence="1" type="ORF">ABVK50_01480</name>
</gene>
<proteinExistence type="predicted"/>